<feature type="region of interest" description="Disordered" evidence="1">
    <location>
        <begin position="231"/>
        <end position="280"/>
    </location>
</feature>
<organism evidence="2 3">
    <name type="scientific">Grifola frondosa</name>
    <name type="common">Maitake</name>
    <name type="synonym">Polyporus frondosus</name>
    <dbReference type="NCBI Taxonomy" id="5627"/>
    <lineage>
        <taxon>Eukaryota</taxon>
        <taxon>Fungi</taxon>
        <taxon>Dikarya</taxon>
        <taxon>Basidiomycota</taxon>
        <taxon>Agaricomycotina</taxon>
        <taxon>Agaricomycetes</taxon>
        <taxon>Polyporales</taxon>
        <taxon>Grifolaceae</taxon>
        <taxon>Grifola</taxon>
    </lineage>
</organism>
<dbReference type="Proteomes" id="UP000092993">
    <property type="component" value="Unassembled WGS sequence"/>
</dbReference>
<evidence type="ECO:0000313" key="3">
    <source>
        <dbReference type="Proteomes" id="UP000092993"/>
    </source>
</evidence>
<sequence>MADRFNQMDVLAAQLCLDFEARPPVDAPGYAVFERHWFKRLVRQKTDKFWSFPRILLSGVVECFHKQVEDKPPKMTSLSKTDTRMVVSKWFKNSREFALLGVEFGSKPSTSAPAAPAVVQGGGAQTAPLAAPVSVPVPPAIVPAPPTVSAPVLASTTPIPSVPAPSTVPPPHAVLTPQVTAPPAQPPVTLDLATVSPPASRPRPQPRPIFTAKLGSVGGAMKPVPLTSVPVPRAQTSPPVQKCPPAPATSAPADTATVAAGAITAKPVSPPTRPGVDPNVPATLAAAAALSRDKNLKLARQMDVDRIVDQSSTSGSAKRPRDKSTPEHPQPKKPPPAEMEDVEMVDADRSKGKEKEQDVEMSDAQDTTEDTNMADIVEVETVLTPKQGKAKPKKGSKKDGPKSPALIKDDGEYVPTTDVTPELNIPILTDAELAVKYPLKISHVPCEFCVKETRVCYLVDGAKAKSLACAYCRSVKDSCSITPDARGKKGREEQQKSQDDALAHWEVKLRRKLYEVDTTMSMKRRQRTSAVPKKPAKPTSTAYVLVPPRIASKPVTSPGTAKAAPSTTAPKPQAQTTAPAPPQQSSATGPSQSSAVQPAPEVLKIRRDTGQTSTDVRKPEFLLLGQPDEESESDSPELPSDKELTSAPEPSTTQSAGTIVVPPRNPKRSFKRAVSRFLTFASPDGDVDKIGERFHTILDLAEQACNHPAEMQLIHQRLDTLALVPGLIQTMSTQVTDIQGNVKVLSALPEQVEQIARAQAVQHETSMVQKQVNDAKFTKLEARNISAEALLESLRLELVALTTGGASGAGQSSGGANSAENAPGGKDAPEDAPAGAM</sequence>
<dbReference type="STRING" id="5627.A0A1C7M5T3"/>
<feature type="region of interest" description="Disordered" evidence="1">
    <location>
        <begin position="298"/>
        <end position="418"/>
    </location>
</feature>
<protein>
    <submittedName>
        <fullName evidence="2">Uncharacterized protein</fullName>
    </submittedName>
</protein>
<name>A0A1C7M5T3_GRIFR</name>
<feature type="compositionally biased region" description="Acidic residues" evidence="1">
    <location>
        <begin position="359"/>
        <end position="369"/>
    </location>
</feature>
<feature type="compositionally biased region" description="Basic and acidic residues" evidence="1">
    <location>
        <begin position="603"/>
        <end position="620"/>
    </location>
</feature>
<dbReference type="EMBL" id="LUGG01000009">
    <property type="protein sequence ID" value="OBZ72281.1"/>
    <property type="molecule type" value="Genomic_DNA"/>
</dbReference>
<feature type="compositionally biased region" description="Basic and acidic residues" evidence="1">
    <location>
        <begin position="298"/>
        <end position="308"/>
    </location>
</feature>
<feature type="region of interest" description="Disordered" evidence="1">
    <location>
        <begin position="518"/>
        <end position="666"/>
    </location>
</feature>
<dbReference type="PRINTS" id="PR01217">
    <property type="entry name" value="PRICHEXTENSN"/>
</dbReference>
<evidence type="ECO:0000256" key="1">
    <source>
        <dbReference type="SAM" id="MobiDB-lite"/>
    </source>
</evidence>
<accession>A0A1C7M5T3</accession>
<gene>
    <name evidence="2" type="ORF">A0H81_07901</name>
</gene>
<comment type="caution">
    <text evidence="2">The sequence shown here is derived from an EMBL/GenBank/DDBJ whole genome shotgun (WGS) entry which is preliminary data.</text>
</comment>
<feature type="region of interest" description="Disordered" evidence="1">
    <location>
        <begin position="805"/>
        <end position="837"/>
    </location>
</feature>
<feature type="compositionally biased region" description="Basic and acidic residues" evidence="1">
    <location>
        <begin position="397"/>
        <end position="411"/>
    </location>
</feature>
<reference evidence="2 3" key="1">
    <citation type="submission" date="2016-03" db="EMBL/GenBank/DDBJ databases">
        <title>Whole genome sequencing of Grifola frondosa 9006-11.</title>
        <authorList>
            <person name="Min B."/>
            <person name="Park H."/>
            <person name="Kim J.-G."/>
            <person name="Cho H."/>
            <person name="Oh Y.-L."/>
            <person name="Kong W.-S."/>
            <person name="Choi I.-G."/>
        </authorList>
    </citation>
    <scope>NUCLEOTIDE SEQUENCE [LARGE SCALE GENOMIC DNA]</scope>
    <source>
        <strain evidence="2 3">9006-11</strain>
    </source>
</reference>
<proteinExistence type="predicted"/>
<dbReference type="AlphaFoldDB" id="A0A1C7M5T3"/>
<feature type="compositionally biased region" description="Basic and acidic residues" evidence="1">
    <location>
        <begin position="346"/>
        <end position="358"/>
    </location>
</feature>
<feature type="compositionally biased region" description="Low complexity" evidence="1">
    <location>
        <begin position="556"/>
        <end position="595"/>
    </location>
</feature>
<evidence type="ECO:0000313" key="2">
    <source>
        <dbReference type="EMBL" id="OBZ72281.1"/>
    </source>
</evidence>
<feature type="compositionally biased region" description="Low complexity" evidence="1">
    <location>
        <begin position="814"/>
        <end position="825"/>
    </location>
</feature>
<feature type="compositionally biased region" description="Low complexity" evidence="1">
    <location>
        <begin position="248"/>
        <end position="265"/>
    </location>
</feature>
<feature type="compositionally biased region" description="Polar residues" evidence="1">
    <location>
        <begin position="648"/>
        <end position="657"/>
    </location>
</feature>
<keyword evidence="3" id="KW-1185">Reference proteome</keyword>